<dbReference type="VEuPathDB" id="FungiDB:BD410DRAFT_44169"/>
<name>A0A4R5XHT7_9AGAM</name>
<dbReference type="Proteomes" id="UP000294933">
    <property type="component" value="Unassembled WGS sequence"/>
</dbReference>
<gene>
    <name evidence="1" type="ORF">BD410DRAFT_44169</name>
</gene>
<organism evidence="1 2">
    <name type="scientific">Rickenella mellea</name>
    <dbReference type="NCBI Taxonomy" id="50990"/>
    <lineage>
        <taxon>Eukaryota</taxon>
        <taxon>Fungi</taxon>
        <taxon>Dikarya</taxon>
        <taxon>Basidiomycota</taxon>
        <taxon>Agaricomycotina</taxon>
        <taxon>Agaricomycetes</taxon>
        <taxon>Hymenochaetales</taxon>
        <taxon>Rickenellaceae</taxon>
        <taxon>Rickenella</taxon>
    </lineage>
</organism>
<reference evidence="1 2" key="1">
    <citation type="submission" date="2018-06" db="EMBL/GenBank/DDBJ databases">
        <title>A transcriptomic atlas of mushroom development highlights an independent origin of complex multicellularity.</title>
        <authorList>
            <consortium name="DOE Joint Genome Institute"/>
            <person name="Krizsan K."/>
            <person name="Almasi E."/>
            <person name="Merenyi Z."/>
            <person name="Sahu N."/>
            <person name="Viragh M."/>
            <person name="Koszo T."/>
            <person name="Mondo S."/>
            <person name="Kiss B."/>
            <person name="Balint B."/>
            <person name="Kues U."/>
            <person name="Barry K."/>
            <person name="Hegedus J.C."/>
            <person name="Henrissat B."/>
            <person name="Johnson J."/>
            <person name="Lipzen A."/>
            <person name="Ohm R."/>
            <person name="Nagy I."/>
            <person name="Pangilinan J."/>
            <person name="Yan J."/>
            <person name="Xiong Y."/>
            <person name="Grigoriev I.V."/>
            <person name="Hibbett D.S."/>
            <person name="Nagy L.G."/>
        </authorList>
    </citation>
    <scope>NUCLEOTIDE SEQUENCE [LARGE SCALE GENOMIC DNA]</scope>
    <source>
        <strain evidence="1 2">SZMC22713</strain>
    </source>
</reference>
<evidence type="ECO:0000313" key="1">
    <source>
        <dbReference type="EMBL" id="TDL29847.1"/>
    </source>
</evidence>
<sequence>MLVASCKPLWFPDEAPSRTQLMRTLPPSTCYAQWSSATLCLQVLHLPLARCDAANIAASYAHPALISPMASHRRWMMFVNFYLTIIANDLLYAYGSSDAAMNIFCWCCLRFNSKALAGE</sequence>
<proteinExistence type="predicted"/>
<keyword evidence="2" id="KW-1185">Reference proteome</keyword>
<accession>A0A4R5XHT7</accession>
<protein>
    <submittedName>
        <fullName evidence="1">Uncharacterized protein</fullName>
    </submittedName>
</protein>
<dbReference type="AlphaFoldDB" id="A0A4R5XHT7"/>
<dbReference type="EMBL" id="ML170156">
    <property type="protein sequence ID" value="TDL29847.1"/>
    <property type="molecule type" value="Genomic_DNA"/>
</dbReference>
<evidence type="ECO:0000313" key="2">
    <source>
        <dbReference type="Proteomes" id="UP000294933"/>
    </source>
</evidence>